<gene>
    <name evidence="7" type="primary">ftsB</name>
    <name evidence="8" type="ORF">GMD42_06080</name>
</gene>
<evidence type="ECO:0000256" key="6">
    <source>
        <dbReference type="ARBA" id="ARBA00023306"/>
    </source>
</evidence>
<comment type="subcellular location">
    <subcellularLocation>
        <location evidence="7">Cell inner membrane</location>
        <topology evidence="7">Single-pass type II membrane protein</topology>
    </subcellularLocation>
    <text evidence="7">Localizes to the division septum.</text>
</comment>
<feature type="topological domain" description="Cytoplasmic" evidence="7">
    <location>
        <begin position="1"/>
        <end position="15"/>
    </location>
</feature>
<keyword evidence="6 7" id="KW-0131">Cell cycle</keyword>
<comment type="subunit">
    <text evidence="7">Part of a complex composed of FtsB, FtsL and FtsQ.</text>
</comment>
<dbReference type="Proteomes" id="UP000462362">
    <property type="component" value="Unassembled WGS sequence"/>
</dbReference>
<evidence type="ECO:0000256" key="3">
    <source>
        <dbReference type="ARBA" id="ARBA00022692"/>
    </source>
</evidence>
<feature type="coiled-coil region" evidence="7">
    <location>
        <begin position="41"/>
        <end position="75"/>
    </location>
</feature>
<keyword evidence="7" id="KW-0997">Cell inner membrane</keyword>
<dbReference type="AlphaFoldDB" id="A0A6I3S5H0"/>
<evidence type="ECO:0000256" key="4">
    <source>
        <dbReference type="ARBA" id="ARBA00022989"/>
    </source>
</evidence>
<accession>A0A6I3S5H0</accession>
<keyword evidence="2 7" id="KW-0132">Cell division</keyword>
<proteinExistence type="inferred from homology"/>
<keyword evidence="1 7" id="KW-1003">Cell membrane</keyword>
<evidence type="ECO:0000256" key="1">
    <source>
        <dbReference type="ARBA" id="ARBA00022475"/>
    </source>
</evidence>
<dbReference type="PANTHER" id="PTHR37485:SF1">
    <property type="entry name" value="CELL DIVISION PROTEIN FTSB"/>
    <property type="match status" value="1"/>
</dbReference>
<evidence type="ECO:0000313" key="8">
    <source>
        <dbReference type="EMBL" id="MTU43195.1"/>
    </source>
</evidence>
<dbReference type="GO" id="GO:0005886">
    <property type="term" value="C:plasma membrane"/>
    <property type="evidence" value="ECO:0007669"/>
    <property type="project" value="UniProtKB-SubCell"/>
</dbReference>
<dbReference type="GO" id="GO:0030428">
    <property type="term" value="C:cell septum"/>
    <property type="evidence" value="ECO:0007669"/>
    <property type="project" value="TreeGrafter"/>
</dbReference>
<reference evidence="8 9" key="1">
    <citation type="journal article" date="2019" name="Nat. Med.">
        <title>A library of human gut bacterial isolates paired with longitudinal multiomics data enables mechanistic microbiome research.</title>
        <authorList>
            <person name="Poyet M."/>
            <person name="Groussin M."/>
            <person name="Gibbons S.M."/>
            <person name="Avila-Pacheco J."/>
            <person name="Jiang X."/>
            <person name="Kearney S.M."/>
            <person name="Perrotta A.R."/>
            <person name="Berdy B."/>
            <person name="Zhao S."/>
            <person name="Lieberman T.D."/>
            <person name="Swanson P.K."/>
            <person name="Smith M."/>
            <person name="Roesemann S."/>
            <person name="Alexander J.E."/>
            <person name="Rich S.A."/>
            <person name="Livny J."/>
            <person name="Vlamakis H."/>
            <person name="Clish C."/>
            <person name="Bullock K."/>
            <person name="Deik A."/>
            <person name="Scott J."/>
            <person name="Pierce K.A."/>
            <person name="Xavier R.J."/>
            <person name="Alm E.J."/>
        </authorList>
    </citation>
    <scope>NUCLEOTIDE SEQUENCE [LARGE SCALE GENOMIC DNA]</scope>
    <source>
        <strain evidence="8 9">BIOML-A2</strain>
    </source>
</reference>
<dbReference type="EMBL" id="WNCL01000014">
    <property type="protein sequence ID" value="MTU43195.1"/>
    <property type="molecule type" value="Genomic_DNA"/>
</dbReference>
<evidence type="ECO:0000256" key="2">
    <source>
        <dbReference type="ARBA" id="ARBA00022618"/>
    </source>
</evidence>
<keyword evidence="4 7" id="KW-1133">Transmembrane helix</keyword>
<keyword evidence="7" id="KW-0175">Coiled coil</keyword>
<comment type="function">
    <text evidence="7">Essential cell division protein. May link together the upstream cell division proteins, which are predominantly cytoplasmic, with the downstream cell division proteins, which are predominantly periplasmic.</text>
</comment>
<comment type="similarity">
    <text evidence="7">Belongs to the FtsB family.</text>
</comment>
<dbReference type="HAMAP" id="MF_00599">
    <property type="entry name" value="FtsB"/>
    <property type="match status" value="1"/>
</dbReference>
<dbReference type="InterPro" id="IPR007060">
    <property type="entry name" value="FtsL/DivIC"/>
</dbReference>
<keyword evidence="5 7" id="KW-0472">Membrane</keyword>
<feature type="topological domain" description="Periplasmic" evidence="7">
    <location>
        <begin position="34"/>
        <end position="101"/>
    </location>
</feature>
<dbReference type="Pfam" id="PF04977">
    <property type="entry name" value="DivIC"/>
    <property type="match status" value="1"/>
</dbReference>
<organism evidence="8 9">
    <name type="scientific">Parasutterella excrementihominis</name>
    <dbReference type="NCBI Taxonomy" id="487175"/>
    <lineage>
        <taxon>Bacteria</taxon>
        <taxon>Pseudomonadati</taxon>
        <taxon>Pseudomonadota</taxon>
        <taxon>Betaproteobacteria</taxon>
        <taxon>Burkholderiales</taxon>
        <taxon>Sutterellaceae</taxon>
        <taxon>Parasutterella</taxon>
    </lineage>
</organism>
<name>A0A6I3S5H0_9BURK</name>
<dbReference type="RefSeq" id="WP_008811774.1">
    <property type="nucleotide sequence ID" value="NZ_CAJUON010000013.1"/>
</dbReference>
<keyword evidence="3 7" id="KW-0812">Transmembrane</keyword>
<dbReference type="GeneID" id="43347656"/>
<dbReference type="InterPro" id="IPR023081">
    <property type="entry name" value="Cell_div_FtsB"/>
</dbReference>
<dbReference type="GO" id="GO:0043093">
    <property type="term" value="P:FtsZ-dependent cytokinesis"/>
    <property type="evidence" value="ECO:0007669"/>
    <property type="project" value="UniProtKB-UniRule"/>
</dbReference>
<evidence type="ECO:0000256" key="7">
    <source>
        <dbReference type="HAMAP-Rule" id="MF_00599"/>
    </source>
</evidence>
<comment type="caution">
    <text evidence="8">The sequence shown here is derived from an EMBL/GenBank/DDBJ whole genome shotgun (WGS) entry which is preliminary data.</text>
</comment>
<sequence>MARLTKKVKLGVPRFLVLVLAIAVVGIQYPLWVGKGSNATLLDLQDQLKTQKEKNAALELEITRLEGEADSLRHGSEALESRAREKLNMIRENEYLIRIMP</sequence>
<dbReference type="GO" id="GO:0032153">
    <property type="term" value="C:cell division site"/>
    <property type="evidence" value="ECO:0007669"/>
    <property type="project" value="UniProtKB-UniRule"/>
</dbReference>
<evidence type="ECO:0000313" key="9">
    <source>
        <dbReference type="Proteomes" id="UP000462362"/>
    </source>
</evidence>
<evidence type="ECO:0000256" key="5">
    <source>
        <dbReference type="ARBA" id="ARBA00023136"/>
    </source>
</evidence>
<dbReference type="PANTHER" id="PTHR37485">
    <property type="entry name" value="CELL DIVISION PROTEIN FTSB"/>
    <property type="match status" value="1"/>
</dbReference>
<protein>
    <recommendedName>
        <fullName evidence="7">Cell division protein FtsB</fullName>
    </recommendedName>
</protein>